<feature type="compositionally biased region" description="Polar residues" evidence="1">
    <location>
        <begin position="265"/>
        <end position="276"/>
    </location>
</feature>
<accession>A0A9P4PSN2</accession>
<organism evidence="2 3">
    <name type="scientific">Karstenula rhodostoma CBS 690.94</name>
    <dbReference type="NCBI Taxonomy" id="1392251"/>
    <lineage>
        <taxon>Eukaryota</taxon>
        <taxon>Fungi</taxon>
        <taxon>Dikarya</taxon>
        <taxon>Ascomycota</taxon>
        <taxon>Pezizomycotina</taxon>
        <taxon>Dothideomycetes</taxon>
        <taxon>Pleosporomycetidae</taxon>
        <taxon>Pleosporales</taxon>
        <taxon>Massarineae</taxon>
        <taxon>Didymosphaeriaceae</taxon>
        <taxon>Karstenula</taxon>
    </lineage>
</organism>
<evidence type="ECO:0000313" key="3">
    <source>
        <dbReference type="Proteomes" id="UP000799764"/>
    </source>
</evidence>
<feature type="region of interest" description="Disordered" evidence="1">
    <location>
        <begin position="261"/>
        <end position="307"/>
    </location>
</feature>
<proteinExistence type="predicted"/>
<dbReference type="AlphaFoldDB" id="A0A9P4PSN2"/>
<keyword evidence="3" id="KW-1185">Reference proteome</keyword>
<sequence length="307" mass="34655">MPPVKYTDLIIRSLPLLLRDRDDAYKTSNTATPSERARAGFVGMTHIVGVDSPQAFDVPTTSVISVYDARSDTWIQPVFPPTSATLMIYVLRSAHVGDLAQGLVQAKRKSRITMQDATLEKLSRIDMGVYILSQCWALYTIIKETDERNIVCSTQTQHGPTSFQVSQVSPIGREICFECSVPVLICLRATERRERMTKSRNSSWLDGFAIRRFSRRIEATFHPKIVLTLSITHLSACGSQLNDGNIWMDFKSRLAHKPITDQVESRTSQWKSSSIRGSPRASHTPCGHAWNLGRKLSRDNHRDRKHT</sequence>
<feature type="compositionally biased region" description="Basic and acidic residues" evidence="1">
    <location>
        <begin position="296"/>
        <end position="307"/>
    </location>
</feature>
<gene>
    <name evidence="2" type="ORF">P171DRAFT_439990</name>
</gene>
<name>A0A9P4PSN2_9PLEO</name>
<comment type="caution">
    <text evidence="2">The sequence shown here is derived from an EMBL/GenBank/DDBJ whole genome shotgun (WGS) entry which is preliminary data.</text>
</comment>
<protein>
    <submittedName>
        <fullName evidence="2">Uncharacterized protein</fullName>
    </submittedName>
</protein>
<evidence type="ECO:0000313" key="2">
    <source>
        <dbReference type="EMBL" id="KAF2449477.1"/>
    </source>
</evidence>
<dbReference type="Proteomes" id="UP000799764">
    <property type="component" value="Unassembled WGS sequence"/>
</dbReference>
<evidence type="ECO:0000256" key="1">
    <source>
        <dbReference type="SAM" id="MobiDB-lite"/>
    </source>
</evidence>
<reference evidence="2" key="1">
    <citation type="journal article" date="2020" name="Stud. Mycol.">
        <title>101 Dothideomycetes genomes: a test case for predicting lifestyles and emergence of pathogens.</title>
        <authorList>
            <person name="Haridas S."/>
            <person name="Albert R."/>
            <person name="Binder M."/>
            <person name="Bloem J."/>
            <person name="Labutti K."/>
            <person name="Salamov A."/>
            <person name="Andreopoulos B."/>
            <person name="Baker S."/>
            <person name="Barry K."/>
            <person name="Bills G."/>
            <person name="Bluhm B."/>
            <person name="Cannon C."/>
            <person name="Castanera R."/>
            <person name="Culley D."/>
            <person name="Daum C."/>
            <person name="Ezra D."/>
            <person name="Gonzalez J."/>
            <person name="Henrissat B."/>
            <person name="Kuo A."/>
            <person name="Liang C."/>
            <person name="Lipzen A."/>
            <person name="Lutzoni F."/>
            <person name="Magnuson J."/>
            <person name="Mondo S."/>
            <person name="Nolan M."/>
            <person name="Ohm R."/>
            <person name="Pangilinan J."/>
            <person name="Park H.-J."/>
            <person name="Ramirez L."/>
            <person name="Alfaro M."/>
            <person name="Sun H."/>
            <person name="Tritt A."/>
            <person name="Yoshinaga Y."/>
            <person name="Zwiers L.-H."/>
            <person name="Turgeon B."/>
            <person name="Goodwin S."/>
            <person name="Spatafora J."/>
            <person name="Crous P."/>
            <person name="Grigoriev I."/>
        </authorList>
    </citation>
    <scope>NUCLEOTIDE SEQUENCE</scope>
    <source>
        <strain evidence="2">CBS 690.94</strain>
    </source>
</reference>
<dbReference type="EMBL" id="MU001494">
    <property type="protein sequence ID" value="KAF2449477.1"/>
    <property type="molecule type" value="Genomic_DNA"/>
</dbReference>